<keyword evidence="1" id="KW-1133">Transmembrane helix</keyword>
<proteinExistence type="predicted"/>
<keyword evidence="1" id="KW-0812">Transmembrane</keyword>
<evidence type="ECO:0000313" key="3">
    <source>
        <dbReference type="Proteomes" id="UP000177494"/>
    </source>
</evidence>
<accession>A0A1F8H3P0</accession>
<dbReference type="AlphaFoldDB" id="A0A1F8H3P0"/>
<dbReference type="STRING" id="1802706.A3I32_02170"/>
<gene>
    <name evidence="2" type="ORF">A3I32_02170</name>
</gene>
<dbReference type="Proteomes" id="UP000177494">
    <property type="component" value="Unassembled WGS sequence"/>
</dbReference>
<protein>
    <submittedName>
        <fullName evidence="2">Uncharacterized protein</fullName>
    </submittedName>
</protein>
<reference evidence="2 3" key="1">
    <citation type="journal article" date="2016" name="Nat. Commun.">
        <title>Thousands of microbial genomes shed light on interconnected biogeochemical processes in an aquifer system.</title>
        <authorList>
            <person name="Anantharaman K."/>
            <person name="Brown C.T."/>
            <person name="Hug L.A."/>
            <person name="Sharon I."/>
            <person name="Castelle C.J."/>
            <person name="Probst A.J."/>
            <person name="Thomas B.C."/>
            <person name="Singh A."/>
            <person name="Wilkins M.J."/>
            <person name="Karaoz U."/>
            <person name="Brodie E.L."/>
            <person name="Williams K.H."/>
            <person name="Hubbard S.S."/>
            <person name="Banfield J.F."/>
        </authorList>
    </citation>
    <scope>NUCLEOTIDE SEQUENCE [LARGE SCALE GENOMIC DNA]</scope>
</reference>
<evidence type="ECO:0000256" key="1">
    <source>
        <dbReference type="SAM" id="Phobius"/>
    </source>
</evidence>
<keyword evidence="1" id="KW-0472">Membrane</keyword>
<sequence>MIDKILADKKNLMIVLLGLLCLVLGYLTFFPPKKTTSVGLNPEQQKVQDKIKENVLKTFPKELLLDSAAKEVYSNAQSTSEGLRLDKLYISQQAPDKLSQLYIKTLTAAGWTQLDKVQPSAGGTVVAFTKQYSRVSVSVSQDKAGTKLGIAYYARLAIFDDPLRMP</sequence>
<feature type="transmembrane region" description="Helical" evidence="1">
    <location>
        <begin position="12"/>
        <end position="30"/>
    </location>
</feature>
<comment type="caution">
    <text evidence="2">The sequence shown here is derived from an EMBL/GenBank/DDBJ whole genome shotgun (WGS) entry which is preliminary data.</text>
</comment>
<dbReference type="EMBL" id="MGKU01000030">
    <property type="protein sequence ID" value="OGN31910.1"/>
    <property type="molecule type" value="Genomic_DNA"/>
</dbReference>
<organism evidence="2 3">
    <name type="scientific">Candidatus Yanofskybacteria bacterium RIFCSPLOWO2_02_FULL_45_10</name>
    <dbReference type="NCBI Taxonomy" id="1802706"/>
    <lineage>
        <taxon>Bacteria</taxon>
        <taxon>Candidatus Yanofskyibacteriota</taxon>
    </lineage>
</organism>
<evidence type="ECO:0000313" key="2">
    <source>
        <dbReference type="EMBL" id="OGN31910.1"/>
    </source>
</evidence>
<name>A0A1F8H3P0_9BACT</name>